<dbReference type="EMBL" id="JAFBMS010000005">
    <property type="protein sequence ID" value="KAG9352322.1"/>
    <property type="molecule type" value="Genomic_DNA"/>
</dbReference>
<feature type="domain" description="Stereocilin LRR" evidence="2">
    <location>
        <begin position="1"/>
        <end position="132"/>
    </location>
</feature>
<reference evidence="3" key="1">
    <citation type="thesis" date="2021" institute="BYU ScholarsArchive" country="Provo, UT, USA">
        <title>Applications of and Algorithms for Genome Assembly and Genomic Analyses with an Emphasis on Marine Teleosts.</title>
        <authorList>
            <person name="Pickett B.D."/>
        </authorList>
    </citation>
    <scope>NUCLEOTIDE SEQUENCE</scope>
    <source>
        <strain evidence="3">HI-2016</strain>
    </source>
</reference>
<dbReference type="OrthoDB" id="9447519at2759"/>
<evidence type="ECO:0000256" key="1">
    <source>
        <dbReference type="SAM" id="MobiDB-lite"/>
    </source>
</evidence>
<evidence type="ECO:0000313" key="3">
    <source>
        <dbReference type="EMBL" id="KAG9352322.1"/>
    </source>
</evidence>
<dbReference type="Pfam" id="PF21058">
    <property type="entry name" value="Stereocilin"/>
    <property type="match status" value="1"/>
</dbReference>
<keyword evidence="4" id="KW-1185">Reference proteome</keyword>
<dbReference type="AlphaFoldDB" id="A0A8T2PN19"/>
<accession>A0A8T2PN19</accession>
<dbReference type="InterPro" id="IPR048992">
    <property type="entry name" value="Stereocilin_LRR"/>
</dbReference>
<gene>
    <name evidence="3" type="ORF">JZ751_020735</name>
</gene>
<protein>
    <recommendedName>
        <fullName evidence="2">Stereocilin LRR domain-containing protein</fullName>
    </recommendedName>
</protein>
<evidence type="ECO:0000313" key="4">
    <source>
        <dbReference type="Proteomes" id="UP000824540"/>
    </source>
</evidence>
<feature type="region of interest" description="Disordered" evidence="1">
    <location>
        <begin position="1"/>
        <end position="21"/>
    </location>
</feature>
<evidence type="ECO:0000259" key="2">
    <source>
        <dbReference type="Pfam" id="PF21058"/>
    </source>
</evidence>
<organism evidence="3 4">
    <name type="scientific">Albula glossodonta</name>
    <name type="common">roundjaw bonefish</name>
    <dbReference type="NCBI Taxonomy" id="121402"/>
    <lineage>
        <taxon>Eukaryota</taxon>
        <taxon>Metazoa</taxon>
        <taxon>Chordata</taxon>
        <taxon>Craniata</taxon>
        <taxon>Vertebrata</taxon>
        <taxon>Euteleostomi</taxon>
        <taxon>Actinopterygii</taxon>
        <taxon>Neopterygii</taxon>
        <taxon>Teleostei</taxon>
        <taxon>Albuliformes</taxon>
        <taxon>Albulidae</taxon>
        <taxon>Albula</taxon>
    </lineage>
</organism>
<dbReference type="Proteomes" id="UP000824540">
    <property type="component" value="Unassembled WGS sequence"/>
</dbReference>
<proteinExistence type="predicted"/>
<sequence length="132" mass="15117">MHQSWDQLQVETSQASQKEQQAMETMTSAFIHKFPRVTPDLFVDLSQFIPFMSVSDIMSFPASLMVNDSVLMAIRDHSSNMKSQQKRAFAKRLLQSHVLGEVPSWPPYFLSSILPLLPHLPVCHFQQLTSQQ</sequence>
<comment type="caution">
    <text evidence="3">The sequence shown here is derived from an EMBL/GenBank/DDBJ whole genome shotgun (WGS) entry which is preliminary data.</text>
</comment>
<feature type="non-terminal residue" evidence="3">
    <location>
        <position position="132"/>
    </location>
</feature>
<name>A0A8T2PN19_9TELE</name>